<evidence type="ECO:0000313" key="2">
    <source>
        <dbReference type="EMBL" id="CAD7454802.1"/>
    </source>
</evidence>
<reference evidence="2" key="1">
    <citation type="submission" date="2020-11" db="EMBL/GenBank/DDBJ databases">
        <authorList>
            <person name="Tran Van P."/>
        </authorList>
    </citation>
    <scope>NUCLEOTIDE SEQUENCE</scope>
</reference>
<evidence type="ECO:0000256" key="1">
    <source>
        <dbReference type="SAM" id="MobiDB-lite"/>
    </source>
</evidence>
<name>A0A7R9IDD0_9NEOP</name>
<proteinExistence type="predicted"/>
<sequence length="234" mass="26376">MRGSPVPQNDLVETHESPARHRMPNIRAVCDRVHRYLTVPAGQYKRGRAPTLPDRYTWCAPTPAEWTPFFKEQFRFPGKYLWCRRESNLRLLDQWPGALTARPREPGTSDGSAGAVTNSPVNKRRGFSGPHQVSPMSVLYTVLGCQTGRFESSSKLAVMLGKVTYMFVCGQGSHFGAHRRIIENLFLSFSIPFFPPPLLLTFDSLPEPATFDVYFKCSSSILLGRTISQSCKNY</sequence>
<gene>
    <name evidence="2" type="ORF">TTEB3V08_LOCUS2896</name>
</gene>
<dbReference type="AlphaFoldDB" id="A0A7R9IDD0"/>
<protein>
    <submittedName>
        <fullName evidence="2">Uncharacterized protein</fullName>
    </submittedName>
</protein>
<organism evidence="2">
    <name type="scientific">Timema tahoe</name>
    <dbReference type="NCBI Taxonomy" id="61484"/>
    <lineage>
        <taxon>Eukaryota</taxon>
        <taxon>Metazoa</taxon>
        <taxon>Ecdysozoa</taxon>
        <taxon>Arthropoda</taxon>
        <taxon>Hexapoda</taxon>
        <taxon>Insecta</taxon>
        <taxon>Pterygota</taxon>
        <taxon>Neoptera</taxon>
        <taxon>Polyneoptera</taxon>
        <taxon>Phasmatodea</taxon>
        <taxon>Timematodea</taxon>
        <taxon>Timematoidea</taxon>
        <taxon>Timematidae</taxon>
        <taxon>Timema</taxon>
    </lineage>
</organism>
<dbReference type="EMBL" id="OE000719">
    <property type="protein sequence ID" value="CAD7454802.1"/>
    <property type="molecule type" value="Genomic_DNA"/>
</dbReference>
<accession>A0A7R9IDD0</accession>
<feature type="compositionally biased region" description="Polar residues" evidence="1">
    <location>
        <begin position="109"/>
        <end position="121"/>
    </location>
</feature>
<feature type="region of interest" description="Disordered" evidence="1">
    <location>
        <begin position="101"/>
        <end position="130"/>
    </location>
</feature>
<feature type="region of interest" description="Disordered" evidence="1">
    <location>
        <begin position="1"/>
        <end position="22"/>
    </location>
</feature>